<evidence type="ECO:0000256" key="5">
    <source>
        <dbReference type="SAM" id="MobiDB-lite"/>
    </source>
</evidence>
<evidence type="ECO:0000256" key="6">
    <source>
        <dbReference type="SAM" id="Phobius"/>
    </source>
</evidence>
<feature type="compositionally biased region" description="Low complexity" evidence="5">
    <location>
        <begin position="533"/>
        <end position="548"/>
    </location>
</feature>
<proteinExistence type="predicted"/>
<dbReference type="InterPro" id="IPR051694">
    <property type="entry name" value="Immunoregulatory_rcpt-like"/>
</dbReference>
<evidence type="ECO:0000313" key="8">
    <source>
        <dbReference type="Proteomes" id="UP000054560"/>
    </source>
</evidence>
<evidence type="ECO:0000256" key="4">
    <source>
        <dbReference type="ARBA" id="ARBA00023136"/>
    </source>
</evidence>
<name>A0A0L0FNN5_9EUKA</name>
<comment type="subcellular location">
    <subcellularLocation>
        <location evidence="1">Membrane</location>
        <topology evidence="1">Single-pass membrane protein</topology>
    </subcellularLocation>
</comment>
<evidence type="ECO:0008006" key="9">
    <source>
        <dbReference type="Google" id="ProtNLM"/>
    </source>
</evidence>
<dbReference type="EMBL" id="KQ242506">
    <property type="protein sequence ID" value="KNC78349.1"/>
    <property type="molecule type" value="Genomic_DNA"/>
</dbReference>
<dbReference type="GeneID" id="25909716"/>
<evidence type="ECO:0000256" key="1">
    <source>
        <dbReference type="ARBA" id="ARBA00004167"/>
    </source>
</evidence>
<feature type="compositionally biased region" description="Polar residues" evidence="5">
    <location>
        <begin position="427"/>
        <end position="440"/>
    </location>
</feature>
<dbReference type="Proteomes" id="UP000054560">
    <property type="component" value="Unassembled WGS sequence"/>
</dbReference>
<accession>A0A0L0FNN5</accession>
<keyword evidence="8" id="KW-1185">Reference proteome</keyword>
<sequence>NHVQYDVKIESLNKLQLTQLSLNSIFSSVGGCQERQSVSEHGRLKLLGSGMEGVVDIDLAPAVTCGALYDPTVVLLEFNFLCEYSAGAAQRRRRQITNVQGSSSVGRLQKAISVKKATTDTYAETATAADIVANTTATTNTTTEATNVSQEQSTSVSMGIIIGVVVGVLVLIGLIACLIMYWVMRRNRKKKAQRKQPIIVTQLSQANSVFGVMSKDNMNAASQTLFRLKSCPGIDGADQMVMEAVGVMNDDGTVGNILQAPRTADPYSGSGPKAFTFDTGAQSLNAKSAEQLNYHIQELERRKRLLKIQQLNRDISVLSTGGGVGDGAGAYRYNDQQPAYGDLSALRSRNGGGPQGTTKALSQGPPSSNGVSSDGSFPSRRKSSAEISAQSFIVEEEYLHQPDASQMRGHHGNKPHSPPASRRKSVGSVSNQDSGYGSLQYSRSRSNRSYNGHLMQHNTHMNQELQYTIEANEPLADDKFNNNNLPPVVIMKPMPAMQAGGKAADNGENKLRLKKSKSKKTKTKKAVEGSPSTVGTTPAGETTPAGAVDVRPSTESLFDMTAFQAV</sequence>
<dbReference type="GO" id="GO:0016020">
    <property type="term" value="C:membrane"/>
    <property type="evidence" value="ECO:0007669"/>
    <property type="project" value="UniProtKB-SubCell"/>
</dbReference>
<keyword evidence="2 6" id="KW-0812">Transmembrane</keyword>
<evidence type="ECO:0000256" key="2">
    <source>
        <dbReference type="ARBA" id="ARBA00022692"/>
    </source>
</evidence>
<protein>
    <recommendedName>
        <fullName evidence="9">Mid2 domain-containing protein</fullName>
    </recommendedName>
</protein>
<feature type="transmembrane region" description="Helical" evidence="6">
    <location>
        <begin position="158"/>
        <end position="184"/>
    </location>
</feature>
<reference evidence="7 8" key="1">
    <citation type="submission" date="2011-02" db="EMBL/GenBank/DDBJ databases">
        <title>The Genome Sequence of Sphaeroforma arctica JP610.</title>
        <authorList>
            <consortium name="The Broad Institute Genome Sequencing Platform"/>
            <person name="Russ C."/>
            <person name="Cuomo C."/>
            <person name="Young S.K."/>
            <person name="Zeng Q."/>
            <person name="Gargeya S."/>
            <person name="Alvarado L."/>
            <person name="Berlin A."/>
            <person name="Chapman S.B."/>
            <person name="Chen Z."/>
            <person name="Freedman E."/>
            <person name="Gellesch M."/>
            <person name="Goldberg J."/>
            <person name="Griggs A."/>
            <person name="Gujja S."/>
            <person name="Heilman E."/>
            <person name="Heiman D."/>
            <person name="Howarth C."/>
            <person name="Mehta T."/>
            <person name="Neiman D."/>
            <person name="Pearson M."/>
            <person name="Roberts A."/>
            <person name="Saif S."/>
            <person name="Shea T."/>
            <person name="Shenoy N."/>
            <person name="Sisk P."/>
            <person name="Stolte C."/>
            <person name="Sykes S."/>
            <person name="White J."/>
            <person name="Yandava C."/>
            <person name="Burger G."/>
            <person name="Gray M.W."/>
            <person name="Holland P.W.H."/>
            <person name="King N."/>
            <person name="Lang F.B.F."/>
            <person name="Roger A.J."/>
            <person name="Ruiz-Trillo I."/>
            <person name="Haas B."/>
            <person name="Nusbaum C."/>
            <person name="Birren B."/>
        </authorList>
    </citation>
    <scope>NUCLEOTIDE SEQUENCE [LARGE SCALE GENOMIC DNA]</scope>
    <source>
        <strain evidence="7 8">JP610</strain>
    </source>
</reference>
<gene>
    <name evidence="7" type="ORF">SARC_09212</name>
</gene>
<feature type="region of interest" description="Disordered" evidence="5">
    <location>
        <begin position="499"/>
        <end position="549"/>
    </location>
</feature>
<keyword evidence="4 6" id="KW-0472">Membrane</keyword>
<dbReference type="AlphaFoldDB" id="A0A0L0FNN5"/>
<organism evidence="7 8">
    <name type="scientific">Sphaeroforma arctica JP610</name>
    <dbReference type="NCBI Taxonomy" id="667725"/>
    <lineage>
        <taxon>Eukaryota</taxon>
        <taxon>Ichthyosporea</taxon>
        <taxon>Ichthyophonida</taxon>
        <taxon>Sphaeroforma</taxon>
    </lineage>
</organism>
<feature type="non-terminal residue" evidence="7">
    <location>
        <position position="1"/>
    </location>
</feature>
<dbReference type="RefSeq" id="XP_014152251.1">
    <property type="nucleotide sequence ID" value="XM_014296776.1"/>
</dbReference>
<keyword evidence="3 6" id="KW-1133">Transmembrane helix</keyword>
<dbReference type="GO" id="GO:0071944">
    <property type="term" value="C:cell periphery"/>
    <property type="evidence" value="ECO:0007669"/>
    <property type="project" value="UniProtKB-ARBA"/>
</dbReference>
<evidence type="ECO:0000256" key="3">
    <source>
        <dbReference type="ARBA" id="ARBA00022989"/>
    </source>
</evidence>
<evidence type="ECO:0000313" key="7">
    <source>
        <dbReference type="EMBL" id="KNC78349.1"/>
    </source>
</evidence>
<feature type="region of interest" description="Disordered" evidence="5">
    <location>
        <begin position="404"/>
        <end position="445"/>
    </location>
</feature>
<feature type="region of interest" description="Disordered" evidence="5">
    <location>
        <begin position="342"/>
        <end position="386"/>
    </location>
</feature>
<feature type="compositionally biased region" description="Polar residues" evidence="5">
    <location>
        <begin position="356"/>
        <end position="376"/>
    </location>
</feature>
<feature type="compositionally biased region" description="Basic residues" evidence="5">
    <location>
        <begin position="512"/>
        <end position="524"/>
    </location>
</feature>
<dbReference type="PANTHER" id="PTHR15549">
    <property type="entry name" value="PAIRED IMMUNOGLOBULIN-LIKE TYPE 2 RECEPTOR"/>
    <property type="match status" value="1"/>
</dbReference>